<evidence type="ECO:0000259" key="3">
    <source>
        <dbReference type="Pfam" id="PF14604"/>
    </source>
</evidence>
<keyword evidence="5" id="KW-1185">Reference proteome</keyword>
<name>A0A9N9LQL2_9HELO</name>
<keyword evidence="1" id="KW-0728">SH3 domain</keyword>
<dbReference type="CDD" id="cd00174">
    <property type="entry name" value="SH3"/>
    <property type="match status" value="1"/>
</dbReference>
<gene>
    <name evidence="4" type="ORF">HYALB_00013297</name>
</gene>
<feature type="region of interest" description="Disordered" evidence="2">
    <location>
        <begin position="723"/>
        <end position="782"/>
    </location>
</feature>
<sequence>MSTSIVPPVASLLKSIESGIKLAKRTARFADSARQEQTRVILESSPTLQSILQANAKAIIDAYAESSEICGQEFFSRALSEDQVIQAQFKDLRIKLFDRIEGCWDFDEESFEVDAYTNLGKEVQQCRETCVRIFSTLRDNHFQASFQGVQQPAQRRHGPPKPERRAFPFSPDDIGPWIAESSSHSGPNDLTQRASFEASPISPRSILDETDIVPYIPKEIVQSRIAENEAFLERRRQSRVLFQNELRKSVGSLETRNSEISITDSRLSRSSSSTYDSLVTRKRIQGQYSHATRSSVASSDRYSKSPGGQELSSPRSPPANPAAERRTSDNIGSWGSSGVSLSSTLRVPGFGAGIEPGLEVLTAVGSDNEKMLVGEDVIFNQSKLPVSMNTAGSPISHDASFFRLGGFCEGATSTLRGQTGFKVVKKPSGIYGSINSARCVTCSYEVALELVEKDKLLSRDGIYGNCGIRWRQRFLWKSHIKTNSIDEPFYACVFCIQENKTIEEHDATVFFSVKKLFQHLARHSRPLPDVPGVITIYGHQDPNIVDFDIHLTSFILLASQFSISDIASKLSNRPAAQSTATFNPKAPTGKNYRDPDGNVSLQFAAGARIVGITYPDRYGGAWATGYHDGDRGSFPADKISLQIPGKDEVLMNSTSTLNAMAKWDFKPKDAKDGRWLKFSKGDRINMIDYRFIDQWCWSGQNTKGKWGLFPAAFVRDLQDSAGSLPQLGPSRSSSSKSAFSSIMSMTRNKSRHERSGSVKSTGSGGPQSPQSLETGRFHGWKS</sequence>
<dbReference type="Proteomes" id="UP000701801">
    <property type="component" value="Unassembled WGS sequence"/>
</dbReference>
<protein>
    <recommendedName>
        <fullName evidence="3">SH3 domain-containing protein</fullName>
    </recommendedName>
</protein>
<dbReference type="OrthoDB" id="5243589at2759"/>
<feature type="compositionally biased region" description="Low complexity" evidence="2">
    <location>
        <begin position="730"/>
        <end position="744"/>
    </location>
</feature>
<dbReference type="Pfam" id="PF14604">
    <property type="entry name" value="SH3_9"/>
    <property type="match status" value="1"/>
</dbReference>
<proteinExistence type="predicted"/>
<feature type="region of interest" description="Disordered" evidence="2">
    <location>
        <begin position="252"/>
        <end position="337"/>
    </location>
</feature>
<feature type="region of interest" description="Disordered" evidence="2">
    <location>
        <begin position="145"/>
        <end position="166"/>
    </location>
</feature>
<evidence type="ECO:0000313" key="4">
    <source>
        <dbReference type="EMBL" id="CAG8979504.1"/>
    </source>
</evidence>
<reference evidence="4" key="1">
    <citation type="submission" date="2021-07" db="EMBL/GenBank/DDBJ databases">
        <authorList>
            <person name="Durling M."/>
        </authorList>
    </citation>
    <scope>NUCLEOTIDE SEQUENCE</scope>
</reference>
<dbReference type="InterPro" id="IPR001452">
    <property type="entry name" value="SH3_domain"/>
</dbReference>
<organism evidence="4 5">
    <name type="scientific">Hymenoscyphus albidus</name>
    <dbReference type="NCBI Taxonomy" id="595503"/>
    <lineage>
        <taxon>Eukaryota</taxon>
        <taxon>Fungi</taxon>
        <taxon>Dikarya</taxon>
        <taxon>Ascomycota</taxon>
        <taxon>Pezizomycotina</taxon>
        <taxon>Leotiomycetes</taxon>
        <taxon>Helotiales</taxon>
        <taxon>Helotiaceae</taxon>
        <taxon>Hymenoscyphus</taxon>
    </lineage>
</organism>
<dbReference type="InterPro" id="IPR036028">
    <property type="entry name" value="SH3-like_dom_sf"/>
</dbReference>
<feature type="compositionally biased region" description="Low complexity" evidence="2">
    <location>
        <begin position="260"/>
        <end position="278"/>
    </location>
</feature>
<dbReference type="EMBL" id="CAJVRM010000317">
    <property type="protein sequence ID" value="CAG8979504.1"/>
    <property type="molecule type" value="Genomic_DNA"/>
</dbReference>
<evidence type="ECO:0000256" key="2">
    <source>
        <dbReference type="SAM" id="MobiDB-lite"/>
    </source>
</evidence>
<evidence type="ECO:0000256" key="1">
    <source>
        <dbReference type="ARBA" id="ARBA00022443"/>
    </source>
</evidence>
<dbReference type="Gene3D" id="2.30.30.40">
    <property type="entry name" value="SH3 Domains"/>
    <property type="match status" value="1"/>
</dbReference>
<accession>A0A9N9LQL2</accession>
<feature type="domain" description="SH3" evidence="3">
    <location>
        <begin position="661"/>
        <end position="714"/>
    </location>
</feature>
<dbReference type="AlphaFoldDB" id="A0A9N9LQL2"/>
<dbReference type="SUPFAM" id="SSF50044">
    <property type="entry name" value="SH3-domain"/>
    <property type="match status" value="1"/>
</dbReference>
<evidence type="ECO:0000313" key="5">
    <source>
        <dbReference type="Proteomes" id="UP000701801"/>
    </source>
</evidence>
<feature type="compositionally biased region" description="Polar residues" evidence="2">
    <location>
        <begin position="286"/>
        <end position="300"/>
    </location>
</feature>
<comment type="caution">
    <text evidence="4">The sequence shown here is derived from an EMBL/GenBank/DDBJ whole genome shotgun (WGS) entry which is preliminary data.</text>
</comment>